<feature type="compositionally biased region" description="Basic and acidic residues" evidence="8">
    <location>
        <begin position="149"/>
        <end position="160"/>
    </location>
</feature>
<dbReference type="Gene3D" id="1.10.238.10">
    <property type="entry name" value="EF-hand"/>
    <property type="match status" value="2"/>
</dbReference>
<feature type="domain" description="EF-hand" evidence="10">
    <location>
        <begin position="281"/>
        <end position="316"/>
    </location>
</feature>
<dbReference type="InterPro" id="IPR017930">
    <property type="entry name" value="Myb_dom"/>
</dbReference>
<proteinExistence type="predicted"/>
<evidence type="ECO:0000256" key="2">
    <source>
        <dbReference type="ARBA" id="ARBA00022737"/>
    </source>
</evidence>
<feature type="domain" description="HTH myb-type" evidence="11">
    <location>
        <begin position="64"/>
        <end position="118"/>
    </location>
</feature>
<dbReference type="FunFam" id="1.10.10.60:FF:000060">
    <property type="entry name" value="MYB transcription factor"/>
    <property type="match status" value="1"/>
</dbReference>
<evidence type="ECO:0000256" key="7">
    <source>
        <dbReference type="ARBA" id="ARBA00023242"/>
    </source>
</evidence>
<dbReference type="FunFam" id="1.10.238.10:FF:000003">
    <property type="entry name" value="Calmodulin A"/>
    <property type="match status" value="1"/>
</dbReference>
<feature type="domain" description="Myb-like" evidence="9">
    <location>
        <begin position="17"/>
        <end position="63"/>
    </location>
</feature>
<organism evidence="12 13">
    <name type="scientific">Dioscorea zingiberensis</name>
    <dbReference type="NCBI Taxonomy" id="325984"/>
    <lineage>
        <taxon>Eukaryota</taxon>
        <taxon>Viridiplantae</taxon>
        <taxon>Streptophyta</taxon>
        <taxon>Embryophyta</taxon>
        <taxon>Tracheophyta</taxon>
        <taxon>Spermatophyta</taxon>
        <taxon>Magnoliopsida</taxon>
        <taxon>Liliopsida</taxon>
        <taxon>Dioscoreales</taxon>
        <taxon>Dioscoreaceae</taxon>
        <taxon>Dioscorea</taxon>
    </lineage>
</organism>
<dbReference type="PROSITE" id="PS51294">
    <property type="entry name" value="HTH_MYB"/>
    <property type="match status" value="2"/>
</dbReference>
<dbReference type="InterPro" id="IPR018247">
    <property type="entry name" value="EF_Hand_1_Ca_BS"/>
</dbReference>
<dbReference type="SMART" id="SM00054">
    <property type="entry name" value="EFh"/>
    <property type="match status" value="3"/>
</dbReference>
<keyword evidence="3" id="KW-0106">Calcium</keyword>
<dbReference type="InterPro" id="IPR002048">
    <property type="entry name" value="EF_hand_dom"/>
</dbReference>
<feature type="domain" description="EF-hand" evidence="10">
    <location>
        <begin position="213"/>
        <end position="248"/>
    </location>
</feature>
<evidence type="ECO:0000256" key="8">
    <source>
        <dbReference type="SAM" id="MobiDB-lite"/>
    </source>
</evidence>
<dbReference type="AlphaFoldDB" id="A0A9D5HJE0"/>
<dbReference type="SMART" id="SM00717">
    <property type="entry name" value="SANT"/>
    <property type="match status" value="2"/>
</dbReference>
<dbReference type="EMBL" id="JAGGNH010000003">
    <property type="protein sequence ID" value="KAJ0978287.1"/>
    <property type="molecule type" value="Genomic_DNA"/>
</dbReference>
<dbReference type="GO" id="GO:0000981">
    <property type="term" value="F:DNA-binding transcription factor activity, RNA polymerase II-specific"/>
    <property type="evidence" value="ECO:0007669"/>
    <property type="project" value="TreeGrafter"/>
</dbReference>
<feature type="compositionally biased region" description="Gly residues" evidence="8">
    <location>
        <begin position="174"/>
        <end position="189"/>
    </location>
</feature>
<dbReference type="OrthoDB" id="2143914at2759"/>
<dbReference type="CDD" id="cd00167">
    <property type="entry name" value="SANT"/>
    <property type="match status" value="2"/>
</dbReference>
<gene>
    <name evidence="12" type="ORF">J5N97_013761</name>
</gene>
<dbReference type="InterPro" id="IPR050560">
    <property type="entry name" value="MYB_TF"/>
</dbReference>
<dbReference type="GO" id="GO:0000978">
    <property type="term" value="F:RNA polymerase II cis-regulatory region sequence-specific DNA binding"/>
    <property type="evidence" value="ECO:0007669"/>
    <property type="project" value="TreeGrafter"/>
</dbReference>
<keyword evidence="2" id="KW-0677">Repeat</keyword>
<keyword evidence="4" id="KW-0805">Transcription regulation</keyword>
<accession>A0A9D5HJE0</accession>
<reference evidence="12" key="1">
    <citation type="submission" date="2021-03" db="EMBL/GenBank/DDBJ databases">
        <authorList>
            <person name="Li Z."/>
            <person name="Yang C."/>
        </authorList>
    </citation>
    <scope>NUCLEOTIDE SEQUENCE</scope>
    <source>
        <strain evidence="12">Dzin_1.0</strain>
        <tissue evidence="12">Leaf</tissue>
    </source>
</reference>
<dbReference type="Proteomes" id="UP001085076">
    <property type="component" value="Miscellaneous, Linkage group lg03"/>
</dbReference>
<evidence type="ECO:0000259" key="11">
    <source>
        <dbReference type="PROSITE" id="PS51294"/>
    </source>
</evidence>
<dbReference type="SUPFAM" id="SSF47473">
    <property type="entry name" value="EF-hand"/>
    <property type="match status" value="1"/>
</dbReference>
<evidence type="ECO:0000259" key="10">
    <source>
        <dbReference type="PROSITE" id="PS50222"/>
    </source>
</evidence>
<dbReference type="GO" id="GO:0005634">
    <property type="term" value="C:nucleus"/>
    <property type="evidence" value="ECO:0007669"/>
    <property type="project" value="UniProtKB-SubCell"/>
</dbReference>
<feature type="domain" description="Myb-like" evidence="9">
    <location>
        <begin position="64"/>
        <end position="114"/>
    </location>
</feature>
<name>A0A9D5HJE0_9LILI</name>
<dbReference type="InterPro" id="IPR009057">
    <property type="entry name" value="Homeodomain-like_sf"/>
</dbReference>
<dbReference type="SUPFAM" id="SSF46689">
    <property type="entry name" value="Homeodomain-like"/>
    <property type="match status" value="1"/>
</dbReference>
<dbReference type="PANTHER" id="PTHR45614:SF82">
    <property type="entry name" value="OS01G0977300 PROTEIN"/>
    <property type="match status" value="1"/>
</dbReference>
<feature type="compositionally biased region" description="Basic and acidic residues" evidence="8">
    <location>
        <begin position="1"/>
        <end position="15"/>
    </location>
</feature>
<evidence type="ECO:0000313" key="13">
    <source>
        <dbReference type="Proteomes" id="UP001085076"/>
    </source>
</evidence>
<dbReference type="CDD" id="cd00051">
    <property type="entry name" value="EFh"/>
    <property type="match status" value="2"/>
</dbReference>
<dbReference type="PROSITE" id="PS50222">
    <property type="entry name" value="EF_HAND_2"/>
    <property type="match status" value="3"/>
</dbReference>
<feature type="region of interest" description="Disordered" evidence="8">
    <location>
        <begin position="1"/>
        <end position="21"/>
    </location>
</feature>
<feature type="compositionally biased region" description="Basic and acidic residues" evidence="8">
    <location>
        <begin position="190"/>
        <end position="199"/>
    </location>
</feature>
<evidence type="ECO:0000256" key="1">
    <source>
        <dbReference type="ARBA" id="ARBA00004123"/>
    </source>
</evidence>
<dbReference type="Pfam" id="PF13499">
    <property type="entry name" value="EF-hand_7"/>
    <property type="match status" value="1"/>
</dbReference>
<evidence type="ECO:0000256" key="5">
    <source>
        <dbReference type="ARBA" id="ARBA00023125"/>
    </source>
</evidence>
<dbReference type="Pfam" id="PF00036">
    <property type="entry name" value="EF-hand_1"/>
    <property type="match status" value="1"/>
</dbReference>
<dbReference type="InterPro" id="IPR001005">
    <property type="entry name" value="SANT/Myb"/>
</dbReference>
<keyword evidence="13" id="KW-1185">Reference proteome</keyword>
<feature type="domain" description="HTH myb-type" evidence="11">
    <location>
        <begin position="17"/>
        <end position="63"/>
    </location>
</feature>
<evidence type="ECO:0000313" key="12">
    <source>
        <dbReference type="EMBL" id="KAJ0978287.1"/>
    </source>
</evidence>
<feature type="compositionally biased region" description="Pro residues" evidence="8">
    <location>
        <begin position="129"/>
        <end position="139"/>
    </location>
</feature>
<dbReference type="Gene3D" id="1.10.10.60">
    <property type="entry name" value="Homeodomain-like"/>
    <property type="match status" value="2"/>
</dbReference>
<keyword evidence="5" id="KW-0238">DNA-binding</keyword>
<feature type="region of interest" description="Disordered" evidence="8">
    <location>
        <begin position="116"/>
        <end position="199"/>
    </location>
</feature>
<evidence type="ECO:0000256" key="3">
    <source>
        <dbReference type="ARBA" id="ARBA00022837"/>
    </source>
</evidence>
<sequence length="347" mass="38353">MENETEIEKGEEGGRIKGSWSPEEDAALTRLVERYGARNWTQISAGVPGRTGKSCRLRWCNQLSPAVHHRPFTAAEDAAILAAHAKHGNRWATIARQFPGRTDNAIKNHWNSTLRRRHLSDSHQHRPSPNSPPSPPPSSVPETPEASESESKRQCRREDAQETALSLSLRPPGGVAGTSSGGGGGTDAGGGEKESEAEIKDMDFVSIMRKMIAEETEIEKVFHCFDENGDGKISAEELKHLMRSIGEQLCIEEAKAVVGDHGLLSLEDFMELVSVNGEEDEDEKELREAFSMYEMEGQGCITVKSLKRMLSKLGNSRDVDECTAMICRFDLDGDGVLSFEEFRVMMH</sequence>
<dbReference type="PANTHER" id="PTHR45614">
    <property type="entry name" value="MYB PROTEIN-RELATED"/>
    <property type="match status" value="1"/>
</dbReference>
<dbReference type="PROSITE" id="PS00018">
    <property type="entry name" value="EF_HAND_1"/>
    <property type="match status" value="2"/>
</dbReference>
<dbReference type="PROSITE" id="PS50090">
    <property type="entry name" value="MYB_LIKE"/>
    <property type="match status" value="2"/>
</dbReference>
<dbReference type="InterPro" id="IPR011992">
    <property type="entry name" value="EF-hand-dom_pair"/>
</dbReference>
<keyword evidence="7" id="KW-0539">Nucleus</keyword>
<reference evidence="12" key="2">
    <citation type="journal article" date="2022" name="Hortic Res">
        <title>The genome of Dioscorea zingiberensis sheds light on the biosynthesis, origin and evolution of the medicinally important diosgenin saponins.</title>
        <authorList>
            <person name="Li Y."/>
            <person name="Tan C."/>
            <person name="Li Z."/>
            <person name="Guo J."/>
            <person name="Li S."/>
            <person name="Chen X."/>
            <person name="Wang C."/>
            <person name="Dai X."/>
            <person name="Yang H."/>
            <person name="Song W."/>
            <person name="Hou L."/>
            <person name="Xu J."/>
            <person name="Tong Z."/>
            <person name="Xu A."/>
            <person name="Yuan X."/>
            <person name="Wang W."/>
            <person name="Yang Q."/>
            <person name="Chen L."/>
            <person name="Sun Z."/>
            <person name="Wang K."/>
            <person name="Pan B."/>
            <person name="Chen J."/>
            <person name="Bao Y."/>
            <person name="Liu F."/>
            <person name="Qi X."/>
            <person name="Gang D.R."/>
            <person name="Wen J."/>
            <person name="Li J."/>
        </authorList>
    </citation>
    <scope>NUCLEOTIDE SEQUENCE</scope>
    <source>
        <strain evidence="12">Dzin_1.0</strain>
    </source>
</reference>
<comment type="subcellular location">
    <subcellularLocation>
        <location evidence="1">Nucleus</location>
    </subcellularLocation>
</comment>
<dbReference type="GO" id="GO:0005509">
    <property type="term" value="F:calcium ion binding"/>
    <property type="evidence" value="ECO:0007669"/>
    <property type="project" value="InterPro"/>
</dbReference>
<dbReference type="Pfam" id="PF00249">
    <property type="entry name" value="Myb_DNA-binding"/>
    <property type="match status" value="2"/>
</dbReference>
<evidence type="ECO:0000256" key="6">
    <source>
        <dbReference type="ARBA" id="ARBA00023163"/>
    </source>
</evidence>
<evidence type="ECO:0000259" key="9">
    <source>
        <dbReference type="PROSITE" id="PS50090"/>
    </source>
</evidence>
<keyword evidence="6" id="KW-0804">Transcription</keyword>
<protein>
    <submittedName>
        <fullName evidence="12">Uncharacterized protein</fullName>
    </submittedName>
</protein>
<comment type="caution">
    <text evidence="12">The sequence shown here is derived from an EMBL/GenBank/DDBJ whole genome shotgun (WGS) entry which is preliminary data.</text>
</comment>
<feature type="domain" description="EF-hand" evidence="10">
    <location>
        <begin position="317"/>
        <end position="347"/>
    </location>
</feature>
<evidence type="ECO:0000256" key="4">
    <source>
        <dbReference type="ARBA" id="ARBA00023015"/>
    </source>
</evidence>